<dbReference type="AlphaFoldDB" id="A0A7H1E0M6"/>
<dbReference type="InterPro" id="IPR029044">
    <property type="entry name" value="Nucleotide-diphossugar_trans"/>
</dbReference>
<dbReference type="Proteomes" id="UP000516438">
    <property type="component" value="Chromosome"/>
</dbReference>
<dbReference type="PANTHER" id="PTHR22916:SF51">
    <property type="entry name" value="GLYCOSYLTRANSFERASE EPSH-RELATED"/>
    <property type="match status" value="1"/>
</dbReference>
<reference evidence="4 5" key="1">
    <citation type="submission" date="2020-07" db="EMBL/GenBank/DDBJ databases">
        <title>Complete genome and description of Chryseobacterium manosquense strain Marseille-Q2069 sp. nov.</title>
        <authorList>
            <person name="Boxberger M."/>
        </authorList>
    </citation>
    <scope>NUCLEOTIDE SEQUENCE [LARGE SCALE GENOMIC DNA]</scope>
    <source>
        <strain evidence="4 5">Marseille-Q2069</strain>
    </source>
</reference>
<keyword evidence="2 4" id="KW-0808">Transferase</keyword>
<feature type="domain" description="Glycosyltransferase 2-like" evidence="3">
    <location>
        <begin position="2"/>
        <end position="113"/>
    </location>
</feature>
<dbReference type="GO" id="GO:0016758">
    <property type="term" value="F:hexosyltransferase activity"/>
    <property type="evidence" value="ECO:0007669"/>
    <property type="project" value="UniProtKB-ARBA"/>
</dbReference>
<keyword evidence="1" id="KW-0328">Glycosyltransferase</keyword>
<protein>
    <submittedName>
        <fullName evidence="4">Glycosyltransferase</fullName>
    </submittedName>
</protein>
<sequence>MSVIIPVYNAEKYLEECLQSVLAQTFVDFEIICINDGSTDHSLEILKQYAKNDSRIKIIDQQNKGVSAVRNAGLAIAKGAYIGFVDSDDTIENDFFEKLIDNAENTKSDAVYSKLSANHNLGGFSGEIESPQILQNLLPQFFMQDNLNSVCIKLFCLKIINDHNIRFPVGIKHGEDAQFNIEFLMKANRISFLDYCGYHYRQVEGSATRNITRHDYLKRMVEVYETDWTSIIGSSIDQDRMENLKKIRFANAVISLVYIYGNRGNNFTDAQRFSKLSEIVQHPTVKKVFSEPQILRELKLGKYAEAIFRNIKKRNILILYLLTQYSYYRNR</sequence>
<dbReference type="CDD" id="cd00761">
    <property type="entry name" value="Glyco_tranf_GTA_type"/>
    <property type="match status" value="1"/>
</dbReference>
<evidence type="ECO:0000313" key="4">
    <source>
        <dbReference type="EMBL" id="QNS42784.1"/>
    </source>
</evidence>
<name>A0A7H1E0M6_9FLAO</name>
<evidence type="ECO:0000259" key="3">
    <source>
        <dbReference type="Pfam" id="PF00535"/>
    </source>
</evidence>
<dbReference type="PANTHER" id="PTHR22916">
    <property type="entry name" value="GLYCOSYLTRANSFERASE"/>
    <property type="match status" value="1"/>
</dbReference>
<keyword evidence="5" id="KW-1185">Reference proteome</keyword>
<proteinExistence type="predicted"/>
<evidence type="ECO:0000256" key="2">
    <source>
        <dbReference type="ARBA" id="ARBA00022679"/>
    </source>
</evidence>
<dbReference type="EMBL" id="CP060203">
    <property type="protein sequence ID" value="QNS42784.1"/>
    <property type="molecule type" value="Genomic_DNA"/>
</dbReference>
<accession>A0A7H1E0M6</accession>
<evidence type="ECO:0000256" key="1">
    <source>
        <dbReference type="ARBA" id="ARBA00022676"/>
    </source>
</evidence>
<dbReference type="InterPro" id="IPR001173">
    <property type="entry name" value="Glyco_trans_2-like"/>
</dbReference>
<dbReference type="SUPFAM" id="SSF53448">
    <property type="entry name" value="Nucleotide-diphospho-sugar transferases"/>
    <property type="match status" value="1"/>
</dbReference>
<gene>
    <name evidence="4" type="ORF">H0S70_13315</name>
</gene>
<evidence type="ECO:0000313" key="5">
    <source>
        <dbReference type="Proteomes" id="UP000516438"/>
    </source>
</evidence>
<dbReference type="KEGG" id="cmaq:H0S70_13315"/>
<dbReference type="Pfam" id="PF00535">
    <property type="entry name" value="Glycos_transf_2"/>
    <property type="match status" value="1"/>
</dbReference>
<organism evidence="4 5">
    <name type="scientific">Chryseobacterium manosquense</name>
    <dbReference type="NCBI Taxonomy" id="2754694"/>
    <lineage>
        <taxon>Bacteria</taxon>
        <taxon>Pseudomonadati</taxon>
        <taxon>Bacteroidota</taxon>
        <taxon>Flavobacteriia</taxon>
        <taxon>Flavobacteriales</taxon>
        <taxon>Weeksellaceae</taxon>
        <taxon>Chryseobacterium group</taxon>
        <taxon>Chryseobacterium</taxon>
    </lineage>
</organism>
<dbReference type="Gene3D" id="3.90.550.10">
    <property type="entry name" value="Spore Coat Polysaccharide Biosynthesis Protein SpsA, Chain A"/>
    <property type="match status" value="1"/>
</dbReference>